<keyword evidence="7 8" id="KW-0472">Membrane</keyword>
<feature type="transmembrane region" description="Helical" evidence="8">
    <location>
        <begin position="282"/>
        <end position="308"/>
    </location>
</feature>
<evidence type="ECO:0000256" key="5">
    <source>
        <dbReference type="ARBA" id="ARBA00022692"/>
    </source>
</evidence>
<keyword evidence="6 8" id="KW-1133">Transmembrane helix</keyword>
<dbReference type="Pfam" id="PF01032">
    <property type="entry name" value="FecCD"/>
    <property type="match status" value="1"/>
</dbReference>
<reference evidence="9 10" key="1">
    <citation type="submission" date="2019-12" db="EMBL/GenBank/DDBJ databases">
        <title>Corynebacterium sp. nov., isolated from feces of the Anser Albifrons in China.</title>
        <authorList>
            <person name="Liu Q."/>
        </authorList>
    </citation>
    <scope>NUCLEOTIDE SEQUENCE [LARGE SCALE GENOMIC DNA]</scope>
    <source>
        <strain evidence="9 10">23H37-10</strain>
    </source>
</reference>
<dbReference type="GO" id="GO:0005886">
    <property type="term" value="C:plasma membrane"/>
    <property type="evidence" value="ECO:0007669"/>
    <property type="project" value="UniProtKB-SubCell"/>
</dbReference>
<comment type="subcellular location">
    <subcellularLocation>
        <location evidence="1">Cell membrane</location>
        <topology evidence="1">Multi-pass membrane protein</topology>
    </subcellularLocation>
</comment>
<gene>
    <name evidence="9" type="ORF">GP473_07790</name>
</gene>
<comment type="similarity">
    <text evidence="2">Belongs to the binding-protein-dependent transport system permease family. FecCD subfamily.</text>
</comment>
<evidence type="ECO:0000256" key="4">
    <source>
        <dbReference type="ARBA" id="ARBA00022475"/>
    </source>
</evidence>
<evidence type="ECO:0000256" key="3">
    <source>
        <dbReference type="ARBA" id="ARBA00022448"/>
    </source>
</evidence>
<feature type="transmembrane region" description="Helical" evidence="8">
    <location>
        <begin position="63"/>
        <end position="84"/>
    </location>
</feature>
<keyword evidence="4" id="KW-1003">Cell membrane</keyword>
<dbReference type="KEGG" id="cans:GP473_07790"/>
<feature type="transmembrane region" description="Helical" evidence="8">
    <location>
        <begin position="104"/>
        <end position="126"/>
    </location>
</feature>
<dbReference type="GO" id="GO:0033214">
    <property type="term" value="P:siderophore-iron import into cell"/>
    <property type="evidence" value="ECO:0007669"/>
    <property type="project" value="TreeGrafter"/>
</dbReference>
<dbReference type="Proteomes" id="UP000515275">
    <property type="component" value="Chromosome"/>
</dbReference>
<evidence type="ECO:0000256" key="7">
    <source>
        <dbReference type="ARBA" id="ARBA00023136"/>
    </source>
</evidence>
<organism evidence="9 10">
    <name type="scientific">Corynebacterium anserum</name>
    <dbReference type="NCBI Taxonomy" id="2684406"/>
    <lineage>
        <taxon>Bacteria</taxon>
        <taxon>Bacillati</taxon>
        <taxon>Actinomycetota</taxon>
        <taxon>Actinomycetes</taxon>
        <taxon>Mycobacteriales</taxon>
        <taxon>Corynebacteriaceae</taxon>
        <taxon>Corynebacterium</taxon>
    </lineage>
</organism>
<keyword evidence="3" id="KW-0813">Transport</keyword>
<protein>
    <submittedName>
        <fullName evidence="9">Iron chelate uptake ABC transporter family permease subunit</fullName>
    </submittedName>
</protein>
<dbReference type="InterPro" id="IPR037294">
    <property type="entry name" value="ABC_BtuC-like"/>
</dbReference>
<accession>A0A7G7YQ04</accession>
<dbReference type="SUPFAM" id="SSF81345">
    <property type="entry name" value="ABC transporter involved in vitamin B12 uptake, BtuC"/>
    <property type="match status" value="1"/>
</dbReference>
<proteinExistence type="inferred from homology"/>
<dbReference type="InterPro" id="IPR000522">
    <property type="entry name" value="ABC_transptr_permease_BtuC"/>
</dbReference>
<feature type="transmembrane region" description="Helical" evidence="8">
    <location>
        <begin position="315"/>
        <end position="336"/>
    </location>
</feature>
<dbReference type="PANTHER" id="PTHR30472">
    <property type="entry name" value="FERRIC ENTEROBACTIN TRANSPORT SYSTEM PERMEASE PROTEIN"/>
    <property type="match status" value="1"/>
</dbReference>
<feature type="transmembrane region" description="Helical" evidence="8">
    <location>
        <begin position="193"/>
        <end position="212"/>
    </location>
</feature>
<dbReference type="PANTHER" id="PTHR30472:SF37">
    <property type="entry name" value="FE(3+) DICITRATE TRANSPORT SYSTEM PERMEASE PROTEIN FECD-RELATED"/>
    <property type="match status" value="1"/>
</dbReference>
<sequence length="380" mass="38445">MDWRRRGLSCHRCPGDRKAFMSNRIQHTHQGMNTDSPACSATSFPAVEHTEARSTVSRKARSWGLAIGVIVFTITAVTVDALLGRGASDWWNDEHARTVLFQLHFPRAVAALVSGGALAIAGLLIQTVTGNPLASPELLGISPGAVGGVMVGTVAGLVNPSDPLSALCAALLGALSGGAVGVVATISGGGDRAILAGLVLAAAATGISTIILASQPGLTGMAMRWLAGSTNALTWESVTPMFLWAVPWVIIAVAASGLLPLLSAGQLHSTILGVAPVRTRVILMGVACSLTAGAVALAGPLGFVGLAVPHIMRRLFGAASPWLVIVTLIGGAGGMVACDALAQLIGRVLSMGNNSIGVPVGAVAAIAGAITLIGLLRRRA</sequence>
<evidence type="ECO:0000313" key="10">
    <source>
        <dbReference type="Proteomes" id="UP000515275"/>
    </source>
</evidence>
<feature type="transmembrane region" description="Helical" evidence="8">
    <location>
        <begin position="138"/>
        <end position="158"/>
    </location>
</feature>
<evidence type="ECO:0000313" key="9">
    <source>
        <dbReference type="EMBL" id="QNH96574.1"/>
    </source>
</evidence>
<dbReference type="EMBL" id="CP046883">
    <property type="protein sequence ID" value="QNH96574.1"/>
    <property type="molecule type" value="Genomic_DNA"/>
</dbReference>
<feature type="transmembrane region" description="Helical" evidence="8">
    <location>
        <begin position="242"/>
        <end position="262"/>
    </location>
</feature>
<evidence type="ECO:0000256" key="6">
    <source>
        <dbReference type="ARBA" id="ARBA00022989"/>
    </source>
</evidence>
<keyword evidence="10" id="KW-1185">Reference proteome</keyword>
<keyword evidence="5 8" id="KW-0812">Transmembrane</keyword>
<name>A0A7G7YQ04_9CORY</name>
<dbReference type="AlphaFoldDB" id="A0A7G7YQ04"/>
<feature type="transmembrane region" description="Helical" evidence="8">
    <location>
        <begin position="356"/>
        <end position="376"/>
    </location>
</feature>
<feature type="transmembrane region" description="Helical" evidence="8">
    <location>
        <begin position="164"/>
        <end position="186"/>
    </location>
</feature>
<evidence type="ECO:0000256" key="8">
    <source>
        <dbReference type="SAM" id="Phobius"/>
    </source>
</evidence>
<dbReference type="Gene3D" id="1.10.3470.10">
    <property type="entry name" value="ABC transporter involved in vitamin B12 uptake, BtuC"/>
    <property type="match status" value="1"/>
</dbReference>
<evidence type="ECO:0000256" key="2">
    <source>
        <dbReference type="ARBA" id="ARBA00007935"/>
    </source>
</evidence>
<evidence type="ECO:0000256" key="1">
    <source>
        <dbReference type="ARBA" id="ARBA00004651"/>
    </source>
</evidence>
<dbReference type="CDD" id="cd06550">
    <property type="entry name" value="TM_ABC_iron-siderophores_like"/>
    <property type="match status" value="1"/>
</dbReference>
<dbReference type="GO" id="GO:0022857">
    <property type="term" value="F:transmembrane transporter activity"/>
    <property type="evidence" value="ECO:0007669"/>
    <property type="project" value="InterPro"/>
</dbReference>